<gene>
    <name evidence="2" type="ORF">LV75_000444</name>
</gene>
<reference evidence="2 3" key="1">
    <citation type="submission" date="2022-06" db="EMBL/GenBank/DDBJ databases">
        <title>Genomic Encyclopedia of Archaeal and Bacterial Type Strains, Phase II (KMG-II): from individual species to whole genera.</title>
        <authorList>
            <person name="Goeker M."/>
        </authorList>
    </citation>
    <scope>NUCLEOTIDE SEQUENCE [LARGE SCALE GENOMIC DNA]</scope>
    <source>
        <strain evidence="2 3">DSM 44255</strain>
    </source>
</reference>
<protein>
    <recommendedName>
        <fullName evidence="4">DUF2188 domain-containing protein</fullName>
    </recommendedName>
</protein>
<evidence type="ECO:0000313" key="2">
    <source>
        <dbReference type="EMBL" id="MCP2267962.1"/>
    </source>
</evidence>
<feature type="region of interest" description="Disordered" evidence="1">
    <location>
        <begin position="54"/>
        <end position="74"/>
    </location>
</feature>
<accession>A0ABT1I5S4</accession>
<dbReference type="RefSeq" id="WP_253884886.1">
    <property type="nucleotide sequence ID" value="NZ_BAAAVB010000026.1"/>
</dbReference>
<keyword evidence="3" id="KW-1185">Reference proteome</keyword>
<comment type="caution">
    <text evidence="2">The sequence shown here is derived from an EMBL/GenBank/DDBJ whole genome shotgun (WGS) entry which is preliminary data.</text>
</comment>
<evidence type="ECO:0000256" key="1">
    <source>
        <dbReference type="SAM" id="MobiDB-lite"/>
    </source>
</evidence>
<dbReference type="EMBL" id="JAMTCO010000001">
    <property type="protein sequence ID" value="MCP2267962.1"/>
    <property type="molecule type" value="Genomic_DNA"/>
</dbReference>
<proteinExistence type="predicted"/>
<name>A0ABT1I5S4_9PSEU</name>
<evidence type="ECO:0008006" key="4">
    <source>
        <dbReference type="Google" id="ProtNLM"/>
    </source>
</evidence>
<dbReference type="Proteomes" id="UP001205185">
    <property type="component" value="Unassembled WGS sequence"/>
</dbReference>
<dbReference type="Pfam" id="PF09954">
    <property type="entry name" value="DUF2188"/>
    <property type="match status" value="1"/>
</dbReference>
<evidence type="ECO:0000313" key="3">
    <source>
        <dbReference type="Proteomes" id="UP001205185"/>
    </source>
</evidence>
<organism evidence="2 3">
    <name type="scientific">Actinokineospora diospyrosa</name>
    <dbReference type="NCBI Taxonomy" id="103728"/>
    <lineage>
        <taxon>Bacteria</taxon>
        <taxon>Bacillati</taxon>
        <taxon>Actinomycetota</taxon>
        <taxon>Actinomycetes</taxon>
        <taxon>Pseudonocardiales</taxon>
        <taxon>Pseudonocardiaceae</taxon>
        <taxon>Actinokineospora</taxon>
    </lineage>
</organism>
<dbReference type="InterPro" id="IPR018691">
    <property type="entry name" value="DUF2188"/>
</dbReference>
<sequence>MPTRKVYEVAPDGTRWKVSHSGQVLSRHDKKADAVDAGRRVAKANAPSQLIIKRANGTIEDESTYGDDPYPPRG</sequence>